<dbReference type="InterPro" id="IPR004365">
    <property type="entry name" value="NA-bd_OB_tRNA"/>
</dbReference>
<keyword evidence="9" id="KW-0030">Aminoacyl-tRNA synthetase</keyword>
<dbReference type="Proteomes" id="UP001610335">
    <property type="component" value="Unassembled WGS sequence"/>
</dbReference>
<dbReference type="PANTHER" id="PTHR22594">
    <property type="entry name" value="ASPARTYL/LYSYL-TRNA SYNTHETASE"/>
    <property type="match status" value="1"/>
</dbReference>
<evidence type="ECO:0000256" key="10">
    <source>
        <dbReference type="ARBA" id="ARBA00029886"/>
    </source>
</evidence>
<evidence type="ECO:0000256" key="5">
    <source>
        <dbReference type="ARBA" id="ARBA00022598"/>
    </source>
</evidence>
<dbReference type="SUPFAM" id="SSF50249">
    <property type="entry name" value="Nucleic acid-binding proteins"/>
    <property type="match status" value="1"/>
</dbReference>
<dbReference type="CDD" id="cd00776">
    <property type="entry name" value="AsxRS_core"/>
    <property type="match status" value="1"/>
</dbReference>
<evidence type="ECO:0000256" key="9">
    <source>
        <dbReference type="ARBA" id="ARBA00023146"/>
    </source>
</evidence>
<keyword evidence="5" id="KW-0436">Ligase</keyword>
<keyword evidence="7" id="KW-0067">ATP-binding</keyword>
<dbReference type="InterPro" id="IPR002312">
    <property type="entry name" value="Asp/Asn-tRNA-synth_IIb"/>
</dbReference>
<feature type="region of interest" description="Disordered" evidence="12">
    <location>
        <begin position="1"/>
        <end position="21"/>
    </location>
</feature>
<evidence type="ECO:0000256" key="1">
    <source>
        <dbReference type="ARBA" id="ARBA00004496"/>
    </source>
</evidence>
<dbReference type="InterPro" id="IPR048952">
    <property type="entry name" value="AsnRS_N"/>
</dbReference>
<dbReference type="SUPFAM" id="SSF55681">
    <property type="entry name" value="Class II aaRS and biotin synthetases"/>
    <property type="match status" value="1"/>
</dbReference>
<dbReference type="Gene3D" id="2.40.50.140">
    <property type="entry name" value="Nucleic acid-binding proteins"/>
    <property type="match status" value="1"/>
</dbReference>
<evidence type="ECO:0000256" key="8">
    <source>
        <dbReference type="ARBA" id="ARBA00022917"/>
    </source>
</evidence>
<dbReference type="PROSITE" id="PS50862">
    <property type="entry name" value="AA_TRNA_LIGASE_II"/>
    <property type="match status" value="1"/>
</dbReference>
<dbReference type="NCBIfam" id="TIGR00457">
    <property type="entry name" value="asnS"/>
    <property type="match status" value="1"/>
</dbReference>
<accession>A0ABR4HWV6</accession>
<evidence type="ECO:0000256" key="6">
    <source>
        <dbReference type="ARBA" id="ARBA00022741"/>
    </source>
</evidence>
<dbReference type="EMBL" id="JBFXLS010000073">
    <property type="protein sequence ID" value="KAL2819900.1"/>
    <property type="molecule type" value="Genomic_DNA"/>
</dbReference>
<dbReference type="InterPro" id="IPR004364">
    <property type="entry name" value="Aa-tRNA-synt_II"/>
</dbReference>
<dbReference type="EC" id="6.1.1.22" evidence="3"/>
<dbReference type="PRINTS" id="PR01042">
    <property type="entry name" value="TRNASYNTHASP"/>
</dbReference>
<evidence type="ECO:0000256" key="11">
    <source>
        <dbReference type="ARBA" id="ARBA00047844"/>
    </source>
</evidence>
<comment type="similarity">
    <text evidence="2">Belongs to the class-II aminoacyl-tRNA synthetase family.</text>
</comment>
<keyword evidence="6" id="KW-0547">Nucleotide-binding</keyword>
<dbReference type="CDD" id="cd04323">
    <property type="entry name" value="AsnRS_cyto_like_N"/>
    <property type="match status" value="1"/>
</dbReference>
<evidence type="ECO:0000256" key="3">
    <source>
        <dbReference type="ARBA" id="ARBA00012816"/>
    </source>
</evidence>
<dbReference type="InterPro" id="IPR006195">
    <property type="entry name" value="aa-tRNA-synth_II"/>
</dbReference>
<keyword evidence="15" id="KW-1185">Reference proteome</keyword>
<proteinExistence type="inferred from homology"/>
<dbReference type="Gene3D" id="3.30.1910.20">
    <property type="entry name" value="asparaginyl-tRNA synthetase, N-terminal domain"/>
    <property type="match status" value="1"/>
</dbReference>
<feature type="domain" description="Aminoacyl-transfer RNA synthetases class-II family profile" evidence="13">
    <location>
        <begin position="271"/>
        <end position="566"/>
    </location>
</feature>
<evidence type="ECO:0000256" key="7">
    <source>
        <dbReference type="ARBA" id="ARBA00022840"/>
    </source>
</evidence>
<reference evidence="14 15" key="1">
    <citation type="submission" date="2024-07" db="EMBL/GenBank/DDBJ databases">
        <title>Section-level genome sequencing and comparative genomics of Aspergillus sections Usti and Cavernicolus.</title>
        <authorList>
            <consortium name="Lawrence Berkeley National Laboratory"/>
            <person name="Nybo J.L."/>
            <person name="Vesth T.C."/>
            <person name="Theobald S."/>
            <person name="Frisvad J.C."/>
            <person name="Larsen T.O."/>
            <person name="Kjaerboelling I."/>
            <person name="Rothschild-Mancinelli K."/>
            <person name="Lyhne E.K."/>
            <person name="Kogle M.E."/>
            <person name="Barry K."/>
            <person name="Clum A."/>
            <person name="Na H."/>
            <person name="Ledsgaard L."/>
            <person name="Lin J."/>
            <person name="Lipzen A."/>
            <person name="Kuo A."/>
            <person name="Riley R."/>
            <person name="Mondo S."/>
            <person name="LaButti K."/>
            <person name="Haridas S."/>
            <person name="Pangalinan J."/>
            <person name="Salamov A.A."/>
            <person name="Simmons B.A."/>
            <person name="Magnuson J.K."/>
            <person name="Chen J."/>
            <person name="Drula E."/>
            <person name="Henrissat B."/>
            <person name="Wiebenga A."/>
            <person name="Lubbers R.J."/>
            <person name="Gomes A.C."/>
            <person name="Makela M.R."/>
            <person name="Stajich J."/>
            <person name="Grigoriev I.V."/>
            <person name="Mortensen U.H."/>
            <person name="De vries R.P."/>
            <person name="Baker S.E."/>
            <person name="Andersen M.R."/>
        </authorList>
    </citation>
    <scope>NUCLEOTIDE SEQUENCE [LARGE SCALE GENOMIC DNA]</scope>
    <source>
        <strain evidence="14 15">CBS 600.67</strain>
    </source>
</reference>
<comment type="caution">
    <text evidence="14">The sequence shown here is derived from an EMBL/GenBank/DDBJ whole genome shotgun (WGS) entry which is preliminary data.</text>
</comment>
<dbReference type="InterPro" id="IPR004522">
    <property type="entry name" value="Asn-tRNA-ligase"/>
</dbReference>
<protein>
    <recommendedName>
        <fullName evidence="3">asparagine--tRNA ligase</fullName>
        <ecNumber evidence="3">6.1.1.22</ecNumber>
    </recommendedName>
    <alternativeName>
        <fullName evidence="10">Asparaginyl-tRNA synthetase</fullName>
    </alternativeName>
</protein>
<dbReference type="Pfam" id="PF20917">
    <property type="entry name" value="AsnRS_N"/>
    <property type="match status" value="1"/>
</dbReference>
<dbReference type="PANTHER" id="PTHR22594:SF16">
    <property type="entry name" value="ASPARAGINE--TRNA LIGASE, CYTOPLASMIC"/>
    <property type="match status" value="1"/>
</dbReference>
<organism evidence="14 15">
    <name type="scientific">Aspergillus cavernicola</name>
    <dbReference type="NCBI Taxonomy" id="176166"/>
    <lineage>
        <taxon>Eukaryota</taxon>
        <taxon>Fungi</taxon>
        <taxon>Dikarya</taxon>
        <taxon>Ascomycota</taxon>
        <taxon>Pezizomycotina</taxon>
        <taxon>Eurotiomycetes</taxon>
        <taxon>Eurotiomycetidae</taxon>
        <taxon>Eurotiales</taxon>
        <taxon>Aspergillaceae</taxon>
        <taxon>Aspergillus</taxon>
        <taxon>Aspergillus subgen. Nidulantes</taxon>
    </lineage>
</organism>
<dbReference type="Pfam" id="PF01336">
    <property type="entry name" value="tRNA_anti-codon"/>
    <property type="match status" value="1"/>
</dbReference>
<comment type="subcellular location">
    <subcellularLocation>
        <location evidence="1">Cytoplasm</location>
    </subcellularLocation>
</comment>
<keyword evidence="8" id="KW-0648">Protein biosynthesis</keyword>
<evidence type="ECO:0000313" key="15">
    <source>
        <dbReference type="Proteomes" id="UP001610335"/>
    </source>
</evidence>
<comment type="catalytic activity">
    <reaction evidence="11">
        <text>tRNA(Asn) + L-asparagine + ATP = L-asparaginyl-tRNA(Asn) + AMP + diphosphate + H(+)</text>
        <dbReference type="Rhea" id="RHEA:11180"/>
        <dbReference type="Rhea" id="RHEA-COMP:9659"/>
        <dbReference type="Rhea" id="RHEA-COMP:9674"/>
        <dbReference type="ChEBI" id="CHEBI:15378"/>
        <dbReference type="ChEBI" id="CHEBI:30616"/>
        <dbReference type="ChEBI" id="CHEBI:33019"/>
        <dbReference type="ChEBI" id="CHEBI:58048"/>
        <dbReference type="ChEBI" id="CHEBI:78442"/>
        <dbReference type="ChEBI" id="CHEBI:78515"/>
        <dbReference type="ChEBI" id="CHEBI:456215"/>
        <dbReference type="EC" id="6.1.1.22"/>
    </reaction>
</comment>
<gene>
    <name evidence="14" type="ORF">BDW59DRAFT_151046</name>
</gene>
<evidence type="ECO:0000256" key="12">
    <source>
        <dbReference type="SAM" id="MobiDB-lite"/>
    </source>
</evidence>
<keyword evidence="4" id="KW-0963">Cytoplasm</keyword>
<sequence length="574" mass="65097">MASIYIDEDVGRDDSTATGSESAPYKTLLHAFLQHPPSDGAQYLIRKSQTEPACEGADPAAKLEWKPASKSATKKATNLYEQRKKKAAKEQELAIREKQESEKRRLVLEEAKKVIIKEDQSLPKPVKIRLDETDPAAVTLGTPESDTPGTRVRVLGRIHRLRTQKDMIFLTLSDGYGYLQCILTGDLVKTYDAMTLTLETSIALHGEMRAVPPKQHAPNNRELHVDFYTVIGRAAGDKEAITTRVAHDSDHQTLYNNRHLVLRGETASSVMKVRAATLKAFRQTFDELRLTEVTPPAMVQTQVEGGSTLFKFDYYGENAYLTQSSQLYLETCIPSLGDVFCVCPSFRAEKSLTRRHLSEYTHIESELDFITFTDLLDHLELVICRVLEIVLADPVAKPLIDQLNPEFKTPSRPFLRMKYSDAIDWLREHEIPNEEGNPHEFGDDIAEAAERKMTDIINRPIFLTHFPADIKAFYMKKDPDDRRVTESVDVLMPGVGEIVGGSMRMDDWDELMAAYKHEGMDPSPYYWYTDQRKYGTSPHGGYGLGLERFLAWLCARYTVRDCSLYPRFTGRCTP</sequence>
<dbReference type="InterPro" id="IPR012340">
    <property type="entry name" value="NA-bd_OB-fold"/>
</dbReference>
<name>A0ABR4HWV6_9EURO</name>
<dbReference type="Pfam" id="PF00152">
    <property type="entry name" value="tRNA-synt_2"/>
    <property type="match status" value="1"/>
</dbReference>
<dbReference type="Gene3D" id="3.30.930.10">
    <property type="entry name" value="Bira Bifunctional Protein, Domain 2"/>
    <property type="match status" value="1"/>
</dbReference>
<evidence type="ECO:0000256" key="4">
    <source>
        <dbReference type="ARBA" id="ARBA00022490"/>
    </source>
</evidence>
<evidence type="ECO:0000256" key="2">
    <source>
        <dbReference type="ARBA" id="ARBA00008226"/>
    </source>
</evidence>
<dbReference type="InterPro" id="IPR045864">
    <property type="entry name" value="aa-tRNA-synth_II/BPL/LPL"/>
</dbReference>
<evidence type="ECO:0000313" key="14">
    <source>
        <dbReference type="EMBL" id="KAL2819900.1"/>
    </source>
</evidence>
<feature type="compositionally biased region" description="Acidic residues" evidence="12">
    <location>
        <begin position="1"/>
        <end position="11"/>
    </location>
</feature>
<evidence type="ECO:0000259" key="13">
    <source>
        <dbReference type="PROSITE" id="PS50862"/>
    </source>
</evidence>